<evidence type="ECO:0000256" key="1">
    <source>
        <dbReference type="ARBA" id="ARBA00022491"/>
    </source>
</evidence>
<dbReference type="PRINTS" id="PR00455">
    <property type="entry name" value="HTHTETR"/>
</dbReference>
<feature type="domain" description="HTH tetR-type" evidence="4">
    <location>
        <begin position="2"/>
        <end position="62"/>
    </location>
</feature>
<gene>
    <name evidence="5" type="ORF">LC087_10905</name>
</gene>
<dbReference type="Proteomes" id="UP001197974">
    <property type="component" value="Chromosome"/>
</dbReference>
<keyword evidence="1" id="KW-0678">Repressor</keyword>
<dbReference type="SUPFAM" id="SSF46689">
    <property type="entry name" value="Homeodomain-like"/>
    <property type="match status" value="1"/>
</dbReference>
<keyword evidence="2 3" id="KW-0238">DNA-binding</keyword>
<organism evidence="5 6">
    <name type="scientific">Bacillus carboniphilus</name>
    <dbReference type="NCBI Taxonomy" id="86663"/>
    <lineage>
        <taxon>Bacteria</taxon>
        <taxon>Bacillati</taxon>
        <taxon>Bacillota</taxon>
        <taxon>Bacilli</taxon>
        <taxon>Bacillales</taxon>
        <taxon>Bacillaceae</taxon>
        <taxon>Bacillus</taxon>
    </lineage>
</organism>
<dbReference type="EMBL" id="CP129013">
    <property type="protein sequence ID" value="WLR41415.1"/>
    <property type="molecule type" value="Genomic_DNA"/>
</dbReference>
<evidence type="ECO:0000313" key="5">
    <source>
        <dbReference type="EMBL" id="WLR41415.1"/>
    </source>
</evidence>
<keyword evidence="6" id="KW-1185">Reference proteome</keyword>
<protein>
    <submittedName>
        <fullName evidence="5">TetR/AcrR family transcriptional regulator</fullName>
    </submittedName>
</protein>
<dbReference type="InterPro" id="IPR009057">
    <property type="entry name" value="Homeodomain-like_sf"/>
</dbReference>
<dbReference type="PANTHER" id="PTHR43479:SF11">
    <property type="entry name" value="ACREF_ENVCD OPERON REPRESSOR-RELATED"/>
    <property type="match status" value="1"/>
</dbReference>
<dbReference type="InterPro" id="IPR001647">
    <property type="entry name" value="HTH_TetR"/>
</dbReference>
<evidence type="ECO:0000259" key="4">
    <source>
        <dbReference type="PROSITE" id="PS50977"/>
    </source>
</evidence>
<dbReference type="InterPro" id="IPR050624">
    <property type="entry name" value="HTH-type_Tx_Regulator"/>
</dbReference>
<reference evidence="5 6" key="1">
    <citation type="submission" date="2023-06" db="EMBL/GenBank/DDBJ databases">
        <title>Five Gram-positive bacteria isolated from mangrove sediments in Shenzhen, Guangdong, China.</title>
        <authorList>
            <person name="Yu S."/>
            <person name="Zheng W."/>
            <person name="Huang Y."/>
        </authorList>
    </citation>
    <scope>NUCLEOTIDE SEQUENCE [LARGE SCALE GENOMIC DNA]</scope>
    <source>
        <strain evidence="5 6">SaN35-3</strain>
    </source>
</reference>
<evidence type="ECO:0000256" key="3">
    <source>
        <dbReference type="PROSITE-ProRule" id="PRU00335"/>
    </source>
</evidence>
<dbReference type="PANTHER" id="PTHR43479">
    <property type="entry name" value="ACREF/ENVCD OPERON REPRESSOR-RELATED"/>
    <property type="match status" value="1"/>
</dbReference>
<accession>A0ABY9JSM4</accession>
<dbReference type="PROSITE" id="PS50977">
    <property type="entry name" value="HTH_TETR_2"/>
    <property type="match status" value="1"/>
</dbReference>
<feature type="DNA-binding region" description="H-T-H motif" evidence="3">
    <location>
        <begin position="25"/>
        <end position="44"/>
    </location>
</feature>
<name>A0ABY9JSM4_9BACI</name>
<dbReference type="InterPro" id="IPR023772">
    <property type="entry name" value="DNA-bd_HTH_TetR-type_CS"/>
</dbReference>
<dbReference type="PROSITE" id="PS01081">
    <property type="entry name" value="HTH_TETR_1"/>
    <property type="match status" value="1"/>
</dbReference>
<evidence type="ECO:0000256" key="2">
    <source>
        <dbReference type="ARBA" id="ARBA00023125"/>
    </source>
</evidence>
<dbReference type="RefSeq" id="WP_226542085.1">
    <property type="nucleotide sequence ID" value="NZ_CP129013.1"/>
</dbReference>
<sequence>MSEKYKEILEHSYQLFAENGFDQTSMSLIAKQTGITKPAIYYYFNSKEKLIQTLFGHIIDEIKFNNFFNPLEYTKDNFISKLTEDGIKMMDKQLQDPYYNKIMNEYYVLSSRDAHYAKALNTVLHEFLEGFLNLLKLAQKYGLLSEKDIQTKAEFLTIIVDGLDKYSNEEYDLDPVAIWAFSVKSIFY</sequence>
<evidence type="ECO:0000313" key="6">
    <source>
        <dbReference type="Proteomes" id="UP001197974"/>
    </source>
</evidence>
<proteinExistence type="predicted"/>
<dbReference type="Pfam" id="PF00440">
    <property type="entry name" value="TetR_N"/>
    <property type="match status" value="1"/>
</dbReference>
<dbReference type="Gene3D" id="1.10.357.10">
    <property type="entry name" value="Tetracycline Repressor, domain 2"/>
    <property type="match status" value="2"/>
</dbReference>